<reference evidence="2 3" key="1">
    <citation type="submission" date="2006-03" db="EMBL/GenBank/DDBJ databases">
        <title>Complete sequence of chromosome of Nitrobacter hamburgensis X14.</title>
        <authorList>
            <consortium name="US DOE Joint Genome Institute"/>
            <person name="Copeland A."/>
            <person name="Lucas S."/>
            <person name="Lapidus A."/>
            <person name="Barry K."/>
            <person name="Detter J.C."/>
            <person name="Glavina del Rio T."/>
            <person name="Hammon N."/>
            <person name="Israni S."/>
            <person name="Dalin E."/>
            <person name="Tice H."/>
            <person name="Pitluck S."/>
            <person name="Chain P."/>
            <person name="Malfatti S."/>
            <person name="Shin M."/>
            <person name="Vergez L."/>
            <person name="Schmutz J."/>
            <person name="Larimer F."/>
            <person name="Land M."/>
            <person name="Hauser L."/>
            <person name="Kyrpides N."/>
            <person name="Ivanova N."/>
            <person name="Ward B."/>
            <person name="Arp D."/>
            <person name="Klotz M."/>
            <person name="Stein L."/>
            <person name="O'Mullan G."/>
            <person name="Starkenburg S."/>
            <person name="Sayavedra L."/>
            <person name="Poret-Peterson A.T."/>
            <person name="Gentry M.E."/>
            <person name="Bruce D."/>
            <person name="Richardson P."/>
        </authorList>
    </citation>
    <scope>NUCLEOTIDE SEQUENCE [LARGE SCALE GENOMIC DNA]</scope>
    <source>
        <strain evidence="3">DSM 10229 / NCIMB 13809 / X14</strain>
    </source>
</reference>
<organism evidence="2 3">
    <name type="scientific">Nitrobacter hamburgensis (strain DSM 10229 / NCIMB 13809 / X14)</name>
    <dbReference type="NCBI Taxonomy" id="323097"/>
    <lineage>
        <taxon>Bacteria</taxon>
        <taxon>Pseudomonadati</taxon>
        <taxon>Pseudomonadota</taxon>
        <taxon>Alphaproteobacteria</taxon>
        <taxon>Hyphomicrobiales</taxon>
        <taxon>Nitrobacteraceae</taxon>
        <taxon>Nitrobacter</taxon>
    </lineage>
</organism>
<dbReference type="HOGENOM" id="CLU_032795_0_0_5"/>
<gene>
    <name evidence="2" type="ordered locus">Nham_2380</name>
</gene>
<protein>
    <submittedName>
        <fullName evidence="2">Phage-related tail fibre protein-like protein</fullName>
    </submittedName>
</protein>
<dbReference type="OrthoDB" id="8225519at2"/>
<feature type="domain" description="Phage tail fibre protein N-terminal" evidence="1">
    <location>
        <begin position="1"/>
        <end position="145"/>
    </location>
</feature>
<proteinExistence type="predicted"/>
<dbReference type="Pfam" id="PF12571">
    <property type="entry name" value="Phage_tail_fib"/>
    <property type="match status" value="1"/>
</dbReference>
<dbReference type="Proteomes" id="UP000001953">
    <property type="component" value="Chromosome"/>
</dbReference>
<accession>Q1QKS6</accession>
<dbReference type="KEGG" id="nha:Nham_2380"/>
<sequence>MPQTSFAVMTTLGRAKEAAALANATTIEITHIAIGDGATVPSGGETALYNQIALKTISGHGTVVGASNVAYFDCYLAAGEGPYTIREAGLYDIDGDLIAIAHYDPPINKPTPDSGQTVEGTVRLEVAFSDVANVIIKVDPSMQVALQRLTRLPWIPIISMSLATPPALPVAGDTYVIAADPTGAWAGQAGKVAEYTNAGWAIITSPEGHGVSLPDGRVFERIGGSYVEKIALDAQSGKWVYAEAAGTANALTAALVPVPTAYIDGLTVRVKIAATNTGPATLNLNGLGPLPIQTPRGSELAQGDLIAGSIYTLICTGAGFVLSGIAYSEVPIVAATPTLYVRTDGNDGNDGSANDAAHAFATIAAAVAYARLRFYLAGATMTIQLGNAGDYAPPGDVNVGGGEVAILGDIANQANYIISGIGPPGGSSGLVAAVNGKVNLRGMSVNNTGIINSNTIAAGAGVMDLTNVTLGTSNASVPALVAASAGGGVSVNAGCIMGGSAICMWLASGGTITMLADVATANGASWSNSTMRATICGSFQLAGPFSFFGTPATGPRYSAGLNGVISVGGAGANFFPGGTAGSTDTGGQYA</sequence>
<dbReference type="AlphaFoldDB" id="Q1QKS6"/>
<name>Q1QKS6_NITHX</name>
<dbReference type="eggNOG" id="COG5301">
    <property type="taxonomic scope" value="Bacteria"/>
</dbReference>
<dbReference type="STRING" id="323097.Nham_2380"/>
<dbReference type="RefSeq" id="WP_011510846.1">
    <property type="nucleotide sequence ID" value="NC_007964.1"/>
</dbReference>
<evidence type="ECO:0000313" key="2">
    <source>
        <dbReference type="EMBL" id="ABE63171.1"/>
    </source>
</evidence>
<evidence type="ECO:0000313" key="3">
    <source>
        <dbReference type="Proteomes" id="UP000001953"/>
    </source>
</evidence>
<dbReference type="EMBL" id="CP000319">
    <property type="protein sequence ID" value="ABE63171.1"/>
    <property type="molecule type" value="Genomic_DNA"/>
</dbReference>
<dbReference type="InterPro" id="IPR022225">
    <property type="entry name" value="Phage_tail_fibre_N"/>
</dbReference>
<keyword evidence="3" id="KW-1185">Reference proteome</keyword>
<evidence type="ECO:0000259" key="1">
    <source>
        <dbReference type="Pfam" id="PF12571"/>
    </source>
</evidence>